<proteinExistence type="predicted"/>
<protein>
    <submittedName>
        <fullName evidence="1">Uncharacterized protein</fullName>
    </submittedName>
</protein>
<dbReference type="Proteomes" id="UP000255528">
    <property type="component" value="Unassembled WGS sequence"/>
</dbReference>
<name>A0A381C6Y7_9ENTR</name>
<reference evidence="1 2" key="1">
    <citation type="submission" date="2018-06" db="EMBL/GenBank/DDBJ databases">
        <authorList>
            <consortium name="Pathogen Informatics"/>
            <person name="Doyle S."/>
        </authorList>
    </citation>
    <scope>NUCLEOTIDE SEQUENCE [LARGE SCALE GENOMIC DNA]</scope>
    <source>
        <strain evidence="1 2">NCTC12119</strain>
    </source>
</reference>
<organism evidence="1 2">
    <name type="scientific">Buttiauxella agrestis</name>
    <dbReference type="NCBI Taxonomy" id="82977"/>
    <lineage>
        <taxon>Bacteria</taxon>
        <taxon>Pseudomonadati</taxon>
        <taxon>Pseudomonadota</taxon>
        <taxon>Gammaproteobacteria</taxon>
        <taxon>Enterobacterales</taxon>
        <taxon>Enterobacteriaceae</taxon>
        <taxon>Buttiauxella</taxon>
    </lineage>
</organism>
<evidence type="ECO:0000313" key="1">
    <source>
        <dbReference type="EMBL" id="SUW63658.1"/>
    </source>
</evidence>
<gene>
    <name evidence="1" type="ORF">NCTC12119_02150</name>
</gene>
<evidence type="ECO:0000313" key="2">
    <source>
        <dbReference type="Proteomes" id="UP000255528"/>
    </source>
</evidence>
<dbReference type="AlphaFoldDB" id="A0A381C6Y7"/>
<dbReference type="EMBL" id="UIGI01000001">
    <property type="protein sequence ID" value="SUW63658.1"/>
    <property type="molecule type" value="Genomic_DNA"/>
</dbReference>
<accession>A0A381C6Y7</accession>
<sequence length="69" mass="8122">MTQGFVICFLYGLCNFSTEWRGPFCTIRTKLKRQYQYDEESARSSLTRVKFDGKPLFLPVFQLFLLAQS</sequence>